<evidence type="ECO:0000256" key="1">
    <source>
        <dbReference type="ARBA" id="ARBA00018672"/>
    </source>
</evidence>
<dbReference type="HOGENOM" id="CLU_000445_30_3_9"/>
<dbReference type="Gene3D" id="3.40.50.2300">
    <property type="match status" value="1"/>
</dbReference>
<accession>D4LEC7</accession>
<dbReference type="Pfam" id="PF00072">
    <property type="entry name" value="Response_reg"/>
    <property type="match status" value="1"/>
</dbReference>
<dbReference type="SMART" id="SM00448">
    <property type="entry name" value="REC"/>
    <property type="match status" value="1"/>
</dbReference>
<dbReference type="InterPro" id="IPR016032">
    <property type="entry name" value="Sig_transdc_resp-reg_C-effctor"/>
</dbReference>
<evidence type="ECO:0000313" key="11">
    <source>
        <dbReference type="Proteomes" id="UP000007054"/>
    </source>
</evidence>
<dbReference type="EMBL" id="FP929052">
    <property type="protein sequence ID" value="CBL17972.1"/>
    <property type="molecule type" value="Genomic_DNA"/>
</dbReference>
<keyword evidence="3 7" id="KW-0238">DNA-binding</keyword>
<dbReference type="GO" id="GO:0006355">
    <property type="term" value="P:regulation of DNA-templated transcription"/>
    <property type="evidence" value="ECO:0007669"/>
    <property type="project" value="InterPro"/>
</dbReference>
<dbReference type="PROSITE" id="PS50110">
    <property type="entry name" value="RESPONSE_REGULATORY"/>
    <property type="match status" value="1"/>
</dbReference>
<evidence type="ECO:0000259" key="8">
    <source>
        <dbReference type="PROSITE" id="PS50110"/>
    </source>
</evidence>
<dbReference type="SMART" id="SM00862">
    <property type="entry name" value="Trans_reg_C"/>
    <property type="match status" value="1"/>
</dbReference>
<keyword evidence="2" id="KW-0805">Transcription regulation</keyword>
<protein>
    <recommendedName>
        <fullName evidence="1">Stage 0 sporulation protein A homolog</fullName>
    </recommendedName>
</protein>
<dbReference type="GO" id="GO:0000156">
    <property type="term" value="F:phosphorelay response regulator activity"/>
    <property type="evidence" value="ECO:0007669"/>
    <property type="project" value="TreeGrafter"/>
</dbReference>
<dbReference type="CDD" id="cd00383">
    <property type="entry name" value="trans_reg_C"/>
    <property type="match status" value="1"/>
</dbReference>
<feature type="domain" description="Response regulatory" evidence="8">
    <location>
        <begin position="3"/>
        <end position="114"/>
    </location>
</feature>
<evidence type="ECO:0000256" key="6">
    <source>
        <dbReference type="PROSITE-ProRule" id="PRU00169"/>
    </source>
</evidence>
<reference evidence="10" key="1">
    <citation type="submission" date="2010-03" db="EMBL/GenBank/DDBJ databases">
        <title>The genome sequence of Ruminococcus sp. 18P13.</title>
        <authorList>
            <consortium name="metaHIT consortium -- http://www.metahit.eu/"/>
            <person name="Pajon A."/>
            <person name="Turner K."/>
            <person name="Parkhill J."/>
            <person name="Bernalier A."/>
        </authorList>
    </citation>
    <scope>NUCLEOTIDE SEQUENCE [LARGE SCALE GENOMIC DNA]</scope>
    <source>
        <strain evidence="10">Type strain: 18P13</strain>
    </source>
</reference>
<keyword evidence="11" id="KW-1185">Reference proteome</keyword>
<dbReference type="PATRIC" id="fig|213810.4.peg.1832"/>
<evidence type="ECO:0000256" key="5">
    <source>
        <dbReference type="ARBA" id="ARBA00024867"/>
    </source>
</evidence>
<dbReference type="STRING" id="213810.RUM_19320"/>
<reference evidence="10" key="2">
    <citation type="submission" date="2010-03" db="EMBL/GenBank/DDBJ databases">
        <authorList>
            <person name="Pajon A."/>
        </authorList>
    </citation>
    <scope>NUCLEOTIDE SEQUENCE</scope>
    <source>
        <strain evidence="10">Type strain: 18P13</strain>
    </source>
</reference>
<keyword evidence="6" id="KW-0597">Phosphoprotein</keyword>
<dbReference type="GO" id="GO:0032993">
    <property type="term" value="C:protein-DNA complex"/>
    <property type="evidence" value="ECO:0007669"/>
    <property type="project" value="TreeGrafter"/>
</dbReference>
<organism evidence="10 11">
    <name type="scientific">Ruminococcus champanellensis (strain DSM 18848 / JCM 17042 / KCTC 15320 / 18P13)</name>
    <dbReference type="NCBI Taxonomy" id="213810"/>
    <lineage>
        <taxon>Bacteria</taxon>
        <taxon>Bacillati</taxon>
        <taxon>Bacillota</taxon>
        <taxon>Clostridia</taxon>
        <taxon>Eubacteriales</taxon>
        <taxon>Oscillospiraceae</taxon>
        <taxon>Ruminococcus</taxon>
    </lineage>
</organism>
<proteinExistence type="predicted"/>
<dbReference type="RefSeq" id="WP_015558878.1">
    <property type="nucleotide sequence ID" value="NC_021039.1"/>
</dbReference>
<gene>
    <name evidence="10" type="ordered locus">RUM_19320</name>
</gene>
<dbReference type="GO" id="GO:0005829">
    <property type="term" value="C:cytosol"/>
    <property type="evidence" value="ECO:0007669"/>
    <property type="project" value="TreeGrafter"/>
</dbReference>
<dbReference type="KEGG" id="rch:RUM_19320"/>
<evidence type="ECO:0000256" key="4">
    <source>
        <dbReference type="ARBA" id="ARBA00023163"/>
    </source>
</evidence>
<dbReference type="Proteomes" id="UP000007054">
    <property type="component" value="Chromosome"/>
</dbReference>
<dbReference type="GO" id="GO:0000976">
    <property type="term" value="F:transcription cis-regulatory region binding"/>
    <property type="evidence" value="ECO:0007669"/>
    <property type="project" value="TreeGrafter"/>
</dbReference>
<dbReference type="InterPro" id="IPR039420">
    <property type="entry name" value="WalR-like"/>
</dbReference>
<dbReference type="SUPFAM" id="SSF46894">
    <property type="entry name" value="C-terminal effector domain of the bipartite response regulators"/>
    <property type="match status" value="1"/>
</dbReference>
<dbReference type="SUPFAM" id="SSF52172">
    <property type="entry name" value="CheY-like"/>
    <property type="match status" value="1"/>
</dbReference>
<evidence type="ECO:0000256" key="7">
    <source>
        <dbReference type="PROSITE-ProRule" id="PRU01091"/>
    </source>
</evidence>
<dbReference type="PROSITE" id="PS51755">
    <property type="entry name" value="OMPR_PHOB"/>
    <property type="match status" value="1"/>
</dbReference>
<dbReference type="PANTHER" id="PTHR48111:SF73">
    <property type="entry name" value="ALKALINE PHOSPHATASE SYNTHESIS TRANSCRIPTIONAL REGULATORY PROTEIN PHOP"/>
    <property type="match status" value="1"/>
</dbReference>
<dbReference type="InterPro" id="IPR011006">
    <property type="entry name" value="CheY-like_superfamily"/>
</dbReference>
<dbReference type="AlphaFoldDB" id="D4LEC7"/>
<dbReference type="InterPro" id="IPR001867">
    <property type="entry name" value="OmpR/PhoB-type_DNA-bd"/>
</dbReference>
<evidence type="ECO:0000259" key="9">
    <source>
        <dbReference type="PROSITE" id="PS51755"/>
    </source>
</evidence>
<keyword evidence="4" id="KW-0804">Transcription</keyword>
<dbReference type="InterPro" id="IPR036388">
    <property type="entry name" value="WH-like_DNA-bd_sf"/>
</dbReference>
<dbReference type="Pfam" id="PF00486">
    <property type="entry name" value="Trans_reg_C"/>
    <property type="match status" value="1"/>
</dbReference>
<dbReference type="PANTHER" id="PTHR48111">
    <property type="entry name" value="REGULATOR OF RPOS"/>
    <property type="match status" value="1"/>
</dbReference>
<comment type="function">
    <text evidence="5">May play the central regulatory role in sporulation. It may be an element of the effector pathway responsible for the activation of sporulation genes in response to nutritional stress. Spo0A may act in concert with spo0H (a sigma factor) to control the expression of some genes that are critical to the sporulation process.</text>
</comment>
<dbReference type="OrthoDB" id="9779174at2"/>
<feature type="DNA-binding region" description="OmpR/PhoB-type" evidence="7">
    <location>
        <begin position="94"/>
        <end position="199"/>
    </location>
</feature>
<evidence type="ECO:0000256" key="3">
    <source>
        <dbReference type="ARBA" id="ARBA00023125"/>
    </source>
</evidence>
<dbReference type="GeneID" id="83156604"/>
<sequence length="200" mass="22920">MDQILLVEDDTAMAESLIFALEAEQFAVRHARTLDQAEESCQGVDLILLDVSLPDGCGYDFCKRIRQKENCPVVFLTARDDEADIVHGLELGADDYITKPFRLRELIARIRVQIRRSKGNTPLPDTLTATERKLVQYLQINSGRVVTREQILNCLWDQHGEYVDDNTLSVHIRRLREKLDADGVQHIRTVRGIGYQWIES</sequence>
<dbReference type="Gene3D" id="6.10.250.690">
    <property type="match status" value="1"/>
</dbReference>
<evidence type="ECO:0000313" key="10">
    <source>
        <dbReference type="EMBL" id="CBL17972.1"/>
    </source>
</evidence>
<dbReference type="InterPro" id="IPR001789">
    <property type="entry name" value="Sig_transdc_resp-reg_receiver"/>
</dbReference>
<evidence type="ECO:0000256" key="2">
    <source>
        <dbReference type="ARBA" id="ARBA00023015"/>
    </source>
</evidence>
<dbReference type="Gene3D" id="1.10.10.10">
    <property type="entry name" value="Winged helix-like DNA-binding domain superfamily/Winged helix DNA-binding domain"/>
    <property type="match status" value="1"/>
</dbReference>
<feature type="modified residue" description="4-aspartylphosphate" evidence="6">
    <location>
        <position position="50"/>
    </location>
</feature>
<name>D4LEC7_RUMC1</name>
<dbReference type="BioCyc" id="RCHA213810:RUM_RS09380-MONOMER"/>
<feature type="domain" description="OmpR/PhoB-type" evidence="9">
    <location>
        <begin position="94"/>
        <end position="199"/>
    </location>
</feature>